<accession>A0A6J6G9E0</accession>
<evidence type="ECO:0000313" key="4">
    <source>
        <dbReference type="EMBL" id="CAB4597836.1"/>
    </source>
</evidence>
<dbReference type="Pfam" id="PF03816">
    <property type="entry name" value="LytR_cpsA_psr"/>
    <property type="match status" value="1"/>
</dbReference>
<gene>
    <name evidence="4" type="ORF">UFOPK1835_00175</name>
</gene>
<proteinExistence type="predicted"/>
<feature type="domain" description="LytR/CpsA/Psr regulator C-terminal" evidence="3">
    <location>
        <begin position="369"/>
        <end position="457"/>
    </location>
</feature>
<dbReference type="EMBL" id="CAEZUP010000004">
    <property type="protein sequence ID" value="CAB4597836.1"/>
    <property type="molecule type" value="Genomic_DNA"/>
</dbReference>
<keyword evidence="1" id="KW-0472">Membrane</keyword>
<dbReference type="Pfam" id="PF13399">
    <property type="entry name" value="LytR_C"/>
    <property type="match status" value="1"/>
</dbReference>
<dbReference type="Gene3D" id="3.30.70.2390">
    <property type="match status" value="1"/>
</dbReference>
<evidence type="ECO:0000259" key="2">
    <source>
        <dbReference type="Pfam" id="PF03816"/>
    </source>
</evidence>
<feature type="domain" description="Cell envelope-related transcriptional attenuator" evidence="2">
    <location>
        <begin position="113"/>
        <end position="276"/>
    </location>
</feature>
<dbReference type="Gene3D" id="3.40.630.190">
    <property type="entry name" value="LCP protein"/>
    <property type="match status" value="1"/>
</dbReference>
<reference evidence="4" key="1">
    <citation type="submission" date="2020-05" db="EMBL/GenBank/DDBJ databases">
        <authorList>
            <person name="Chiriac C."/>
            <person name="Salcher M."/>
            <person name="Ghai R."/>
            <person name="Kavagutti S V."/>
        </authorList>
    </citation>
    <scope>NUCLEOTIDE SEQUENCE</scope>
</reference>
<dbReference type="PANTHER" id="PTHR33392:SF6">
    <property type="entry name" value="POLYISOPRENYL-TEICHOIC ACID--PEPTIDOGLYCAN TEICHOIC ACID TRANSFERASE TAGU"/>
    <property type="match status" value="1"/>
</dbReference>
<keyword evidence="1" id="KW-1133">Transmembrane helix</keyword>
<dbReference type="InterPro" id="IPR050922">
    <property type="entry name" value="LytR/CpsA/Psr_CW_biosynth"/>
</dbReference>
<dbReference type="NCBIfam" id="TIGR00350">
    <property type="entry name" value="lytR_cpsA_psr"/>
    <property type="match status" value="1"/>
</dbReference>
<keyword evidence="1" id="KW-0812">Transmembrane</keyword>
<feature type="transmembrane region" description="Helical" evidence="1">
    <location>
        <begin position="38"/>
        <end position="58"/>
    </location>
</feature>
<evidence type="ECO:0000259" key="3">
    <source>
        <dbReference type="Pfam" id="PF13399"/>
    </source>
</evidence>
<dbReference type="AlphaFoldDB" id="A0A6J6G9E0"/>
<name>A0A6J6G9E0_9ZZZZ</name>
<sequence length="517" mass="54921">MSDVPPTSADGELPVRPEKPAFRHALPPARAKRAFQGIAVIVVLAIVAVAAATGYGWYRFNQIDRKDLALSESSGSIQNFLIVGSDSRSTVDPEDPDASAFLNAKGADQGGQRSDTIMVARVDPNAKTIDLISFPRDLWVPIQPSGTPERINTAYAQGKDATDGAQRLIDTIKADFGIEINHYVEINFKSFKGITDAVGGVSLYFEKPVRDRSSGFYMYDTGCQKLTGEQGIAYARSRHLEYYSTSSKKWTEDPSADLGRISRQTLFMRTIIDKAQTRFGDMNVKSINDLISSTADNLSLDTNLSLNQMMALAKSFKGFGGDQIRSHALPVYPDMTSGGASILRLDATAAEETLNIFRGLPPGTVSPSSVTLSVSNGSGTKNQATEVSARFAQLGYKATPGADATKTQTATVVRYAPGLESQAGLVARQLSGGAQLQPDKTLTGAKAQIVLVTGSDFTGVLDQASPLAVTTTTTSDPNSTVATTTTMDTPVVTIKPGEVTELVGVLAGEAPEGTVCN</sequence>
<evidence type="ECO:0000256" key="1">
    <source>
        <dbReference type="SAM" id="Phobius"/>
    </source>
</evidence>
<dbReference type="InterPro" id="IPR027381">
    <property type="entry name" value="LytR/CpsA/Psr_C"/>
</dbReference>
<dbReference type="InterPro" id="IPR004474">
    <property type="entry name" value="LytR_CpsA_psr"/>
</dbReference>
<protein>
    <submittedName>
        <fullName evidence="4">Unannotated protein</fullName>
    </submittedName>
</protein>
<organism evidence="4">
    <name type="scientific">freshwater metagenome</name>
    <dbReference type="NCBI Taxonomy" id="449393"/>
    <lineage>
        <taxon>unclassified sequences</taxon>
        <taxon>metagenomes</taxon>
        <taxon>ecological metagenomes</taxon>
    </lineage>
</organism>
<dbReference type="PANTHER" id="PTHR33392">
    <property type="entry name" value="POLYISOPRENYL-TEICHOIC ACID--PEPTIDOGLYCAN TEICHOIC ACID TRANSFERASE TAGU"/>
    <property type="match status" value="1"/>
</dbReference>